<evidence type="ECO:0000256" key="1">
    <source>
        <dbReference type="SAM" id="MobiDB-lite"/>
    </source>
</evidence>
<sequence>MRTTKQLRATEITVIEAAEEAEDPDDPARCRVHGLPAGSAEEDETPADAVRVKCADCGQSIAVAEPGGPLPRHATCPARWNPFGLTVCAGSGRSVSAEEFEAGARQPAPRHEPAARALPESLDWRLQPFSHAVVVPRRPAVEVPVERVEIPPPPERLRGTPMRRAAVRAPLRGRVPRMRRAA</sequence>
<dbReference type="STRING" id="910347.SAMN05421773_107123"/>
<dbReference type="OrthoDB" id="4330280at2"/>
<protein>
    <submittedName>
        <fullName evidence="2">Uncharacterized protein</fullName>
    </submittedName>
</protein>
<name>A0A1I1MYM6_9ACTN</name>
<dbReference type="RefSeq" id="WP_093839242.1">
    <property type="nucleotide sequence ID" value="NZ_FOLM01000007.1"/>
</dbReference>
<evidence type="ECO:0000313" key="2">
    <source>
        <dbReference type="EMBL" id="SFC90012.1"/>
    </source>
</evidence>
<gene>
    <name evidence="2" type="ORF">SAMN05421773_107123</name>
</gene>
<organism evidence="2 3">
    <name type="scientific">Streptomyces aidingensis</name>
    <dbReference type="NCBI Taxonomy" id="910347"/>
    <lineage>
        <taxon>Bacteria</taxon>
        <taxon>Bacillati</taxon>
        <taxon>Actinomycetota</taxon>
        <taxon>Actinomycetes</taxon>
        <taxon>Kitasatosporales</taxon>
        <taxon>Streptomycetaceae</taxon>
        <taxon>Streptomyces</taxon>
    </lineage>
</organism>
<dbReference type="Proteomes" id="UP000199207">
    <property type="component" value="Unassembled WGS sequence"/>
</dbReference>
<keyword evidence="3" id="KW-1185">Reference proteome</keyword>
<reference evidence="2 3" key="1">
    <citation type="submission" date="2016-10" db="EMBL/GenBank/DDBJ databases">
        <authorList>
            <person name="de Groot N.N."/>
        </authorList>
    </citation>
    <scope>NUCLEOTIDE SEQUENCE [LARGE SCALE GENOMIC DNA]</scope>
    <source>
        <strain evidence="2 3">CGMCC 4.5739</strain>
    </source>
</reference>
<accession>A0A1I1MYM6</accession>
<proteinExistence type="predicted"/>
<dbReference type="EMBL" id="FOLM01000007">
    <property type="protein sequence ID" value="SFC90012.1"/>
    <property type="molecule type" value="Genomic_DNA"/>
</dbReference>
<dbReference type="AlphaFoldDB" id="A0A1I1MYM6"/>
<feature type="region of interest" description="Disordered" evidence="1">
    <location>
        <begin position="16"/>
        <end position="47"/>
    </location>
</feature>
<feature type="region of interest" description="Disordered" evidence="1">
    <location>
        <begin position="150"/>
        <end position="182"/>
    </location>
</feature>
<evidence type="ECO:0000313" key="3">
    <source>
        <dbReference type="Proteomes" id="UP000199207"/>
    </source>
</evidence>